<proteinExistence type="predicted"/>
<dbReference type="EMBL" id="JBHSMS010000026">
    <property type="protein sequence ID" value="MFC5511024.1"/>
    <property type="molecule type" value="Genomic_DNA"/>
</dbReference>
<sequence length="128" mass="14272">MHIENPITKLTQILTRPDGSQARIVAQVFFGAGLHRSVGVYVHRRENPDSPWTLCSDQPHPDWKHMPLEEYKKRGRSEVLRTVTPGEILKLSHALLQGSVDSLYEGAKDGSEGEEADAEMEEAGDAPR</sequence>
<reference evidence="3" key="1">
    <citation type="journal article" date="2019" name="Int. J. Syst. Evol. Microbiol.">
        <title>The Global Catalogue of Microorganisms (GCM) 10K type strain sequencing project: providing services to taxonomists for standard genome sequencing and annotation.</title>
        <authorList>
            <consortium name="The Broad Institute Genomics Platform"/>
            <consortium name="The Broad Institute Genome Sequencing Center for Infectious Disease"/>
            <person name="Wu L."/>
            <person name="Ma J."/>
        </authorList>
    </citation>
    <scope>NUCLEOTIDE SEQUENCE [LARGE SCALE GENOMIC DNA]</scope>
    <source>
        <strain evidence="3">CCUG 38813</strain>
    </source>
</reference>
<evidence type="ECO:0000313" key="3">
    <source>
        <dbReference type="Proteomes" id="UP001596031"/>
    </source>
</evidence>
<keyword evidence="3" id="KW-1185">Reference proteome</keyword>
<feature type="region of interest" description="Disordered" evidence="1">
    <location>
        <begin position="104"/>
        <end position="128"/>
    </location>
</feature>
<dbReference type="Proteomes" id="UP001596031">
    <property type="component" value="Unassembled WGS sequence"/>
</dbReference>
<dbReference type="RefSeq" id="WP_379719148.1">
    <property type="nucleotide sequence ID" value="NZ_JBHSMS010000026.1"/>
</dbReference>
<evidence type="ECO:0000313" key="2">
    <source>
        <dbReference type="EMBL" id="MFC5511024.1"/>
    </source>
</evidence>
<evidence type="ECO:0000256" key="1">
    <source>
        <dbReference type="SAM" id="MobiDB-lite"/>
    </source>
</evidence>
<accession>A0ABW0PGJ7</accession>
<gene>
    <name evidence="2" type="ORF">ACFPOU_07785</name>
</gene>
<feature type="compositionally biased region" description="Acidic residues" evidence="1">
    <location>
        <begin position="112"/>
        <end position="128"/>
    </location>
</feature>
<name>A0ABW0PGJ7_9BURK</name>
<comment type="caution">
    <text evidence="2">The sequence shown here is derived from an EMBL/GenBank/DDBJ whole genome shotgun (WGS) entry which is preliminary data.</text>
</comment>
<protein>
    <submittedName>
        <fullName evidence="2">Uncharacterized protein</fullName>
    </submittedName>
</protein>
<organism evidence="2 3">
    <name type="scientific">Massilia jejuensis</name>
    <dbReference type="NCBI Taxonomy" id="648894"/>
    <lineage>
        <taxon>Bacteria</taxon>
        <taxon>Pseudomonadati</taxon>
        <taxon>Pseudomonadota</taxon>
        <taxon>Betaproteobacteria</taxon>
        <taxon>Burkholderiales</taxon>
        <taxon>Oxalobacteraceae</taxon>
        <taxon>Telluria group</taxon>
        <taxon>Massilia</taxon>
    </lineage>
</organism>